<evidence type="ECO:0000313" key="13">
    <source>
        <dbReference type="Proteomes" id="UP001652583"/>
    </source>
</evidence>
<feature type="region of interest" description="Disordered" evidence="10">
    <location>
        <begin position="554"/>
        <end position="630"/>
    </location>
</feature>
<dbReference type="PROSITE" id="PS50297">
    <property type="entry name" value="ANK_REP_REGION"/>
    <property type="match status" value="1"/>
</dbReference>
<dbReference type="GeneID" id="106968421"/>
<proteinExistence type="inferred from homology"/>
<comment type="similarity">
    <text evidence="1">Belongs to the centaurin gamma-like family.</text>
</comment>
<dbReference type="InterPro" id="IPR001849">
    <property type="entry name" value="PH_domain"/>
</dbReference>
<keyword evidence="7 8" id="KW-0040">ANK repeat</keyword>
<dbReference type="InterPro" id="IPR037278">
    <property type="entry name" value="ARFGAP/RecO"/>
</dbReference>
<feature type="repeat" description="ANK" evidence="8">
    <location>
        <begin position="948"/>
        <end position="980"/>
    </location>
</feature>
<feature type="compositionally biased region" description="Basic and acidic residues" evidence="10">
    <location>
        <begin position="235"/>
        <end position="252"/>
    </location>
</feature>
<dbReference type="GO" id="GO:0005525">
    <property type="term" value="F:GTP binding"/>
    <property type="evidence" value="ECO:0007669"/>
    <property type="project" value="UniProtKB-KW"/>
</dbReference>
<dbReference type="SUPFAM" id="SSF57863">
    <property type="entry name" value="ArfGap/RecO-like zinc finger"/>
    <property type="match status" value="1"/>
</dbReference>
<dbReference type="InterPro" id="IPR011993">
    <property type="entry name" value="PH-like_dom_sf"/>
</dbReference>
<dbReference type="CDD" id="cd08853">
    <property type="entry name" value="ArfGap_AGAP2"/>
    <property type="match status" value="1"/>
</dbReference>
<evidence type="ECO:0000259" key="11">
    <source>
        <dbReference type="PROSITE" id="PS50003"/>
    </source>
</evidence>
<dbReference type="InterPro" id="IPR051282">
    <property type="entry name" value="Arf-GAP_GTPase_ANK_PH"/>
</dbReference>
<name>A0A6J1YEX3_ACIJB</name>
<keyword evidence="13" id="KW-1185">Reference proteome</keyword>
<dbReference type="InterPro" id="IPR001806">
    <property type="entry name" value="Small_GTPase"/>
</dbReference>
<dbReference type="InterPro" id="IPR036770">
    <property type="entry name" value="Ankyrin_rpt-contain_sf"/>
</dbReference>
<evidence type="ECO:0000256" key="7">
    <source>
        <dbReference type="ARBA" id="ARBA00023043"/>
    </source>
</evidence>
<evidence type="ECO:0000256" key="4">
    <source>
        <dbReference type="ARBA" id="ARBA00022741"/>
    </source>
</evidence>
<evidence type="ECO:0000256" key="6">
    <source>
        <dbReference type="ARBA" id="ARBA00022833"/>
    </source>
</evidence>
<feature type="domain" description="PH" evidence="11">
    <location>
        <begin position="633"/>
        <end position="768"/>
    </location>
</feature>
<feature type="region of interest" description="Disordered" evidence="10">
    <location>
        <begin position="693"/>
        <end position="723"/>
    </location>
</feature>
<dbReference type="PRINTS" id="PR00405">
    <property type="entry name" value="REVINTRACTNG"/>
</dbReference>
<dbReference type="SMART" id="SM00105">
    <property type="entry name" value="ArfGap"/>
    <property type="match status" value="1"/>
</dbReference>
<keyword evidence="5 9" id="KW-0863">Zinc-finger</keyword>
<feature type="compositionally biased region" description="Low complexity" evidence="10">
    <location>
        <begin position="128"/>
        <end position="139"/>
    </location>
</feature>
<sequence length="1037" mass="112998">MYLLDGSGEPASPPADTMPRGTPPRKTVYRISVTMVRKDQLAAPGPGGPDPRPARRPRPARSPDAPGRLVEEAEEEAAAAAAAAGAEDPEERRPRAWDFRTFRTRSTGQLELGRLRPCARGPESADLAGSPPAVEEGPGSPAPGSPDVEGVRAAPLRRSLSFRHWSGPEAPRSRALGRGRRHSSSGSLAWAPRGEAAADPGAAPEPAEAPAPPASEKRNTLDVGEVLSKNDALSDLERWERSKSKNRTLDNSDLQRLERARAAAAGPGGASEHRLLRFFSGIFARRDGGAPGGPSPRSGASRSRGYFSLRRAPADAHSSSAESIDGSPRRGGQRGRGDAFVNSQEWTLSRSVPELKVGIVGNLASGKSALVHRYLTGTYVQEESPEDMDAGGRFKKEIVVDGQSYLLLIRDEGGPPEAQFAMWVDAVIFVFSLEDEISFQTVYHYYSRMATYRNTSEIPLVLVGTQDAISSTNPRVIDDARARKLSSDLKRCTYYETCATYGLNVERVFQDVAQKIVATRKKQQLSIGPCKSLPNSPSHSSVCSAQVSAVHISQTSNGGGSLSDYSSSVPSTPSTSQKELRIDVPPTANTPTPVRKQSKRRSNLFTSRKGSDPDKEKKGLEGRADSIGSGRAIPIKQGMLLKRSGKSLNKEWKKKYVTLCDNGVLTYHPSLHDYMQNVHGKEIDLLRTTVKVPGKRPPRATSACAPISSPKTNGLSKDMSSLHISPNSEQEENFEFIIVSLTGQTWHFEATTYEERDAWVQAIESQILASLQSCESSKNKSRLTSQSEAMALQSIRNIRGNSHCVDCETQNPNWASLNLGALMCIECSGIHRNLGTHLSRVRSLDLDDWPIELIKVMSSIGNELANSVWEESSQGRTKPSLDSTREEKERWIRAKYEQKLFLAPLPCTELSLGQHLLRATADEDLRAVILLLAHGSRDEVNETCGEGDGRTALHLACRKGNVVLAQLLIWYGVDVMARDAHGNTALAYARQASSQECIDVLLQYGCPDERFVLMATPNLSRKNNNRNNSSGRVPTII</sequence>
<feature type="domain" description="Arf-GAP" evidence="12">
    <location>
        <begin position="789"/>
        <end position="909"/>
    </location>
</feature>
<dbReference type="PROSITE" id="PS51421">
    <property type="entry name" value="RAS"/>
    <property type="match status" value="1"/>
</dbReference>
<dbReference type="CDD" id="cd04103">
    <property type="entry name" value="Centaurin_gamma"/>
    <property type="match status" value="1"/>
</dbReference>
<dbReference type="Pfam" id="PF01412">
    <property type="entry name" value="ArfGap"/>
    <property type="match status" value="1"/>
</dbReference>
<evidence type="ECO:0000256" key="2">
    <source>
        <dbReference type="ARBA" id="ARBA00022468"/>
    </source>
</evidence>
<dbReference type="AlphaFoldDB" id="A0A6J1YEX3"/>
<dbReference type="Gene3D" id="1.10.220.150">
    <property type="entry name" value="Arf GTPase activating protein"/>
    <property type="match status" value="1"/>
</dbReference>
<dbReference type="PROSITE" id="PS50088">
    <property type="entry name" value="ANK_REPEAT"/>
    <property type="match status" value="1"/>
</dbReference>
<evidence type="ECO:0000256" key="9">
    <source>
        <dbReference type="PROSITE-ProRule" id="PRU00288"/>
    </source>
</evidence>
<protein>
    <submittedName>
        <fullName evidence="14">Arf-GAP with GTPase, ANK repeat and PH domain-containing protein 1 isoform X7</fullName>
    </submittedName>
</protein>
<organism evidence="13 14">
    <name type="scientific">Acinonyx jubatus</name>
    <name type="common">Cheetah</name>
    <dbReference type="NCBI Taxonomy" id="32536"/>
    <lineage>
        <taxon>Eukaryota</taxon>
        <taxon>Metazoa</taxon>
        <taxon>Chordata</taxon>
        <taxon>Craniata</taxon>
        <taxon>Vertebrata</taxon>
        <taxon>Euteleostomi</taxon>
        <taxon>Mammalia</taxon>
        <taxon>Eutheria</taxon>
        <taxon>Laurasiatheria</taxon>
        <taxon>Carnivora</taxon>
        <taxon>Feliformia</taxon>
        <taxon>Felidae</taxon>
        <taxon>Felinae</taxon>
        <taxon>Acinonyx</taxon>
    </lineage>
</organism>
<evidence type="ECO:0000256" key="8">
    <source>
        <dbReference type="PROSITE-ProRule" id="PRU00023"/>
    </source>
</evidence>
<dbReference type="SMART" id="SM00175">
    <property type="entry name" value="RAB"/>
    <property type="match status" value="1"/>
</dbReference>
<dbReference type="GO" id="GO:0003924">
    <property type="term" value="F:GTPase activity"/>
    <property type="evidence" value="ECO:0007669"/>
    <property type="project" value="InterPro"/>
</dbReference>
<dbReference type="SMART" id="SM00233">
    <property type="entry name" value="PH"/>
    <property type="match status" value="1"/>
</dbReference>
<keyword evidence="6" id="KW-0862">Zinc</keyword>
<dbReference type="RefSeq" id="XP_026902845.2">
    <property type="nucleotide sequence ID" value="XM_027047044.2"/>
</dbReference>
<evidence type="ECO:0000256" key="10">
    <source>
        <dbReference type="SAM" id="MobiDB-lite"/>
    </source>
</evidence>
<feature type="region of interest" description="Disordered" evidence="10">
    <location>
        <begin position="311"/>
        <end position="339"/>
    </location>
</feature>
<dbReference type="CDD" id="cd01250">
    <property type="entry name" value="PH_AGAP"/>
    <property type="match status" value="1"/>
</dbReference>
<evidence type="ECO:0000256" key="5">
    <source>
        <dbReference type="ARBA" id="ARBA00022771"/>
    </source>
</evidence>
<dbReference type="SMART" id="SM00248">
    <property type="entry name" value="ANK"/>
    <property type="match status" value="2"/>
</dbReference>
<dbReference type="Pfam" id="PF12796">
    <property type="entry name" value="Ank_2"/>
    <property type="match status" value="1"/>
</dbReference>
<feature type="compositionally biased region" description="Polar residues" evidence="10">
    <location>
        <begin position="709"/>
        <end position="723"/>
    </location>
</feature>
<reference evidence="14" key="2">
    <citation type="submission" date="2025-08" db="UniProtKB">
        <authorList>
            <consortium name="RefSeq"/>
        </authorList>
    </citation>
    <scope>IDENTIFICATION</scope>
    <source>
        <tissue evidence="14">Blood</tissue>
    </source>
</reference>
<evidence type="ECO:0000256" key="1">
    <source>
        <dbReference type="ARBA" id="ARBA00005430"/>
    </source>
</evidence>
<feature type="compositionally biased region" description="Low complexity" evidence="10">
    <location>
        <begin position="562"/>
        <end position="576"/>
    </location>
</feature>
<dbReference type="SMART" id="SM00173">
    <property type="entry name" value="RAS"/>
    <property type="match status" value="1"/>
</dbReference>
<feature type="compositionally biased region" description="Low complexity" evidence="10">
    <location>
        <begin position="184"/>
        <end position="206"/>
    </location>
</feature>
<gene>
    <name evidence="14" type="primary">AGAP1</name>
</gene>
<dbReference type="PANTHER" id="PTHR45819:SF1">
    <property type="entry name" value="ARF-GAP WITH GTPASE, ANK REPEAT AND PH DOMAIN-CONTAINING PROTEIN 1"/>
    <property type="match status" value="1"/>
</dbReference>
<dbReference type="PANTHER" id="PTHR45819">
    <property type="entry name" value="CENTAURIN-GAMMA-1A"/>
    <property type="match status" value="1"/>
</dbReference>
<reference evidence="13" key="1">
    <citation type="submission" date="2025-05" db="UniProtKB">
        <authorList>
            <consortium name="RefSeq"/>
        </authorList>
    </citation>
    <scope>NUCLEOTIDE SEQUENCE [LARGE SCALE GENOMIC DNA]</scope>
</reference>
<feature type="compositionally biased region" description="Basic and acidic residues" evidence="10">
    <location>
        <begin position="90"/>
        <end position="101"/>
    </location>
</feature>
<dbReference type="GO" id="GO:0005096">
    <property type="term" value="F:GTPase activator activity"/>
    <property type="evidence" value="ECO:0007669"/>
    <property type="project" value="UniProtKB-KW"/>
</dbReference>
<dbReference type="InterPro" id="IPR001164">
    <property type="entry name" value="ArfGAP_dom"/>
</dbReference>
<dbReference type="SUPFAM" id="SSF50729">
    <property type="entry name" value="PH domain-like"/>
    <property type="match status" value="1"/>
</dbReference>
<dbReference type="SUPFAM" id="SSF48403">
    <property type="entry name" value="Ankyrin repeat"/>
    <property type="match status" value="1"/>
</dbReference>
<dbReference type="PROSITE" id="PS50003">
    <property type="entry name" value="PH_DOMAIN"/>
    <property type="match status" value="1"/>
</dbReference>
<dbReference type="Gene3D" id="3.40.50.300">
    <property type="entry name" value="P-loop containing nucleotide triphosphate hydrolases"/>
    <property type="match status" value="1"/>
</dbReference>
<dbReference type="PROSITE" id="PS51419">
    <property type="entry name" value="RAB"/>
    <property type="match status" value="1"/>
</dbReference>
<dbReference type="GO" id="GO:0008270">
    <property type="term" value="F:zinc ion binding"/>
    <property type="evidence" value="ECO:0007669"/>
    <property type="project" value="UniProtKB-KW"/>
</dbReference>
<dbReference type="Pfam" id="PF00071">
    <property type="entry name" value="Ras"/>
    <property type="match status" value="1"/>
</dbReference>
<dbReference type="Proteomes" id="UP001652583">
    <property type="component" value="Chromosome C1"/>
</dbReference>
<evidence type="ECO:0000256" key="3">
    <source>
        <dbReference type="ARBA" id="ARBA00022723"/>
    </source>
</evidence>
<dbReference type="InterPro" id="IPR002110">
    <property type="entry name" value="Ankyrin_rpt"/>
</dbReference>
<dbReference type="PROSITE" id="PS50115">
    <property type="entry name" value="ARFGAP"/>
    <property type="match status" value="1"/>
</dbReference>
<dbReference type="SUPFAM" id="SSF52540">
    <property type="entry name" value="P-loop containing nucleoside triphosphate hydrolases"/>
    <property type="match status" value="1"/>
</dbReference>
<dbReference type="Gene3D" id="1.25.40.20">
    <property type="entry name" value="Ankyrin repeat-containing domain"/>
    <property type="match status" value="1"/>
</dbReference>
<evidence type="ECO:0000259" key="12">
    <source>
        <dbReference type="PROSITE" id="PS50115"/>
    </source>
</evidence>
<feature type="region of interest" description="Disordered" evidence="10">
    <location>
        <begin position="1"/>
        <end position="252"/>
    </location>
</feature>
<keyword evidence="2" id="KW-0343">GTPase activation</keyword>
<dbReference type="Gene3D" id="2.30.29.30">
    <property type="entry name" value="Pleckstrin-homology domain (PH domain)/Phosphotyrosine-binding domain (PTB)"/>
    <property type="match status" value="1"/>
</dbReference>
<keyword evidence="4" id="KW-0547">Nucleotide-binding</keyword>
<evidence type="ECO:0000313" key="14">
    <source>
        <dbReference type="RefSeq" id="XP_026902845.2"/>
    </source>
</evidence>
<keyword evidence="3" id="KW-0479">Metal-binding</keyword>
<accession>A0A6J1YEX3</accession>
<feature type="compositionally biased region" description="Basic and acidic residues" evidence="10">
    <location>
        <begin position="609"/>
        <end position="624"/>
    </location>
</feature>
<dbReference type="Pfam" id="PF00169">
    <property type="entry name" value="PH"/>
    <property type="match status" value="1"/>
</dbReference>
<dbReference type="InterPro" id="IPR027417">
    <property type="entry name" value="P-loop_NTPase"/>
</dbReference>
<dbReference type="InterPro" id="IPR038508">
    <property type="entry name" value="ArfGAP_dom_sf"/>
</dbReference>